<reference evidence="4" key="1">
    <citation type="submission" date="2010-08" db="EMBL/GenBank/DDBJ databases">
        <authorList>
            <consortium name="Caenorhabditis japonica Sequencing Consortium"/>
            <person name="Wilson R.K."/>
        </authorList>
    </citation>
    <scope>NUCLEOTIDE SEQUENCE [LARGE SCALE GENOMIC DNA]</scope>
    <source>
        <strain evidence="4">DF5081</strain>
    </source>
</reference>
<feature type="transmembrane region" description="Helical" evidence="1">
    <location>
        <begin position="36"/>
        <end position="59"/>
    </location>
</feature>
<keyword evidence="1" id="KW-0472">Membrane</keyword>
<evidence type="ECO:0000313" key="4">
    <source>
        <dbReference type="Proteomes" id="UP000005237"/>
    </source>
</evidence>
<organism evidence="3 4">
    <name type="scientific">Caenorhabditis japonica</name>
    <dbReference type="NCBI Taxonomy" id="281687"/>
    <lineage>
        <taxon>Eukaryota</taxon>
        <taxon>Metazoa</taxon>
        <taxon>Ecdysozoa</taxon>
        <taxon>Nematoda</taxon>
        <taxon>Chromadorea</taxon>
        <taxon>Rhabditida</taxon>
        <taxon>Rhabditina</taxon>
        <taxon>Rhabditomorpha</taxon>
        <taxon>Rhabditoidea</taxon>
        <taxon>Rhabditidae</taxon>
        <taxon>Peloderinae</taxon>
        <taxon>Caenorhabditis</taxon>
    </lineage>
</organism>
<keyword evidence="1" id="KW-1133">Transmembrane helix</keyword>
<dbReference type="EnsemblMetazoa" id="CJA01954.1">
    <property type="protein sequence ID" value="CJA01954.1"/>
    <property type="gene ID" value="WBGene00121158"/>
</dbReference>
<evidence type="ECO:0000256" key="2">
    <source>
        <dbReference type="SAM" id="SignalP"/>
    </source>
</evidence>
<name>A0A8R1DHJ6_CAEJA</name>
<proteinExistence type="predicted"/>
<keyword evidence="1" id="KW-0812">Transmembrane</keyword>
<dbReference type="AlphaFoldDB" id="A0A8R1DHJ6"/>
<protein>
    <submittedName>
        <fullName evidence="3">Uncharacterized protein</fullName>
    </submittedName>
</protein>
<evidence type="ECO:0000256" key="1">
    <source>
        <dbReference type="SAM" id="Phobius"/>
    </source>
</evidence>
<accession>A0A8R1DHJ6</accession>
<feature type="chain" id="PRO_5035935331" evidence="2">
    <location>
        <begin position="21"/>
        <end position="142"/>
    </location>
</feature>
<sequence>MLCLATIQLFAALFFPGVLTETLDYRSYVITSHVQEAVNVFMVVILLMIIIFLAVHMIIRVHYKAKTDYALGELREKFDKKQKGPSPYAVSKEHKSVEAGNGKPIEIVLEPEQLAPILHQIAMVPMEKADEINRNVFFKSKP</sequence>
<feature type="signal peptide" evidence="2">
    <location>
        <begin position="1"/>
        <end position="20"/>
    </location>
</feature>
<evidence type="ECO:0000313" key="3">
    <source>
        <dbReference type="EnsemblMetazoa" id="CJA01954.1"/>
    </source>
</evidence>
<keyword evidence="2" id="KW-0732">Signal</keyword>
<dbReference type="Proteomes" id="UP000005237">
    <property type="component" value="Unassembled WGS sequence"/>
</dbReference>
<keyword evidence="4" id="KW-1185">Reference proteome</keyword>
<reference evidence="3" key="2">
    <citation type="submission" date="2022-06" db="UniProtKB">
        <authorList>
            <consortium name="EnsemblMetazoa"/>
        </authorList>
    </citation>
    <scope>IDENTIFICATION</scope>
    <source>
        <strain evidence="3">DF5081</strain>
    </source>
</reference>